<dbReference type="EMBL" id="JBHSQL010000024">
    <property type="protein sequence ID" value="MFC6151733.1"/>
    <property type="molecule type" value="Genomic_DNA"/>
</dbReference>
<organism evidence="3 4">
    <name type="scientific">Mumia xiangluensis</name>
    <dbReference type="NCBI Taxonomy" id="1678900"/>
    <lineage>
        <taxon>Bacteria</taxon>
        <taxon>Bacillati</taxon>
        <taxon>Actinomycetota</taxon>
        <taxon>Actinomycetes</taxon>
        <taxon>Propionibacteriales</taxon>
        <taxon>Nocardioidaceae</taxon>
        <taxon>Mumia</taxon>
    </lineage>
</organism>
<evidence type="ECO:0000256" key="2">
    <source>
        <dbReference type="SAM" id="Phobius"/>
    </source>
</evidence>
<accession>A0ABW1QR01</accession>
<comment type="caution">
    <text evidence="3">The sequence shown here is derived from an EMBL/GenBank/DDBJ whole genome shotgun (WGS) entry which is preliminary data.</text>
</comment>
<feature type="compositionally biased region" description="Low complexity" evidence="1">
    <location>
        <begin position="1"/>
        <end position="25"/>
    </location>
</feature>
<keyword evidence="2" id="KW-0472">Membrane</keyword>
<evidence type="ECO:0000313" key="4">
    <source>
        <dbReference type="Proteomes" id="UP001596097"/>
    </source>
</evidence>
<name>A0ABW1QR01_9ACTN</name>
<protein>
    <submittedName>
        <fullName evidence="3">Uncharacterized protein</fullName>
    </submittedName>
</protein>
<gene>
    <name evidence="3" type="ORF">ACFPYK_20180</name>
</gene>
<evidence type="ECO:0000313" key="3">
    <source>
        <dbReference type="EMBL" id="MFC6151733.1"/>
    </source>
</evidence>
<feature type="non-terminal residue" evidence="3">
    <location>
        <position position="1"/>
    </location>
</feature>
<evidence type="ECO:0000256" key="1">
    <source>
        <dbReference type="SAM" id="MobiDB-lite"/>
    </source>
</evidence>
<proteinExistence type="predicted"/>
<feature type="transmembrane region" description="Helical" evidence="2">
    <location>
        <begin position="62"/>
        <end position="85"/>
    </location>
</feature>
<feature type="region of interest" description="Disordered" evidence="1">
    <location>
        <begin position="1"/>
        <end position="35"/>
    </location>
</feature>
<keyword evidence="2" id="KW-0812">Transmembrane</keyword>
<sequence length="92" mass="9094">QPTAAAAPGAAAPSAGAAPQVAASTDPETGQPVAAAAVVDPESIAGVPTELTSSALGDRKEWFGAIAMLELLLIVTVPGALALYFRRRGAAR</sequence>
<dbReference type="RefSeq" id="WP_377036150.1">
    <property type="nucleotide sequence ID" value="NZ_JBHSQL010000024.1"/>
</dbReference>
<dbReference type="Proteomes" id="UP001596097">
    <property type="component" value="Unassembled WGS sequence"/>
</dbReference>
<keyword evidence="2" id="KW-1133">Transmembrane helix</keyword>
<reference evidence="4" key="1">
    <citation type="journal article" date="2019" name="Int. J. Syst. Evol. Microbiol.">
        <title>The Global Catalogue of Microorganisms (GCM) 10K type strain sequencing project: providing services to taxonomists for standard genome sequencing and annotation.</title>
        <authorList>
            <consortium name="The Broad Institute Genomics Platform"/>
            <consortium name="The Broad Institute Genome Sequencing Center for Infectious Disease"/>
            <person name="Wu L."/>
            <person name="Ma J."/>
        </authorList>
    </citation>
    <scope>NUCLEOTIDE SEQUENCE [LARGE SCALE GENOMIC DNA]</scope>
    <source>
        <strain evidence="4">CGMCC 4.7198</strain>
    </source>
</reference>
<keyword evidence="4" id="KW-1185">Reference proteome</keyword>